<protein>
    <submittedName>
        <fullName evidence="8">IZH family channel protein-like protein</fullName>
    </submittedName>
</protein>
<evidence type="ECO:0000256" key="2">
    <source>
        <dbReference type="ARBA" id="ARBA00022692"/>
    </source>
</evidence>
<dbReference type="GeneID" id="54573382"/>
<dbReference type="PANTHER" id="PTHR20855">
    <property type="entry name" value="ADIPOR/PROGESTIN RECEPTOR-RELATED"/>
    <property type="match status" value="1"/>
</dbReference>
<dbReference type="RefSeq" id="XP_033690428.1">
    <property type="nucleotide sequence ID" value="XM_033820052.1"/>
</dbReference>
<dbReference type="GO" id="GO:0016020">
    <property type="term" value="C:membrane"/>
    <property type="evidence" value="ECO:0007669"/>
    <property type="project" value="UniProtKB-SubCell"/>
</dbReference>
<evidence type="ECO:0000256" key="4">
    <source>
        <dbReference type="ARBA" id="ARBA00023136"/>
    </source>
</evidence>
<feature type="binding site" evidence="5">
    <location>
        <position position="312"/>
    </location>
    <ligand>
        <name>Zn(2+)</name>
        <dbReference type="ChEBI" id="CHEBI:29105"/>
    </ligand>
</feature>
<proteinExistence type="predicted"/>
<dbReference type="Proteomes" id="UP000800094">
    <property type="component" value="Unassembled WGS sequence"/>
</dbReference>
<keyword evidence="4 7" id="KW-0472">Membrane</keyword>
<evidence type="ECO:0000256" key="7">
    <source>
        <dbReference type="SAM" id="Phobius"/>
    </source>
</evidence>
<evidence type="ECO:0000313" key="8">
    <source>
        <dbReference type="EMBL" id="KAF2255424.1"/>
    </source>
</evidence>
<feature type="region of interest" description="Disordered" evidence="6">
    <location>
        <begin position="1"/>
        <end position="48"/>
    </location>
</feature>
<comment type="subcellular location">
    <subcellularLocation>
        <location evidence="1">Membrane</location>
        <topology evidence="1">Multi-pass membrane protein</topology>
    </subcellularLocation>
</comment>
<feature type="transmembrane region" description="Helical" evidence="7">
    <location>
        <begin position="419"/>
        <end position="438"/>
    </location>
</feature>
<evidence type="ECO:0000256" key="1">
    <source>
        <dbReference type="ARBA" id="ARBA00004141"/>
    </source>
</evidence>
<dbReference type="GO" id="GO:0038023">
    <property type="term" value="F:signaling receptor activity"/>
    <property type="evidence" value="ECO:0007669"/>
    <property type="project" value="TreeGrafter"/>
</dbReference>
<accession>A0A6A6IYE1</accession>
<evidence type="ECO:0000256" key="3">
    <source>
        <dbReference type="ARBA" id="ARBA00022989"/>
    </source>
</evidence>
<name>A0A6A6IYE1_9PLEO</name>
<feature type="compositionally biased region" description="Basic residues" evidence="6">
    <location>
        <begin position="36"/>
        <end position="48"/>
    </location>
</feature>
<dbReference type="EMBL" id="ML987190">
    <property type="protein sequence ID" value="KAF2255424.1"/>
    <property type="molecule type" value="Genomic_DNA"/>
</dbReference>
<feature type="transmembrane region" description="Helical" evidence="7">
    <location>
        <begin position="259"/>
        <end position="279"/>
    </location>
</feature>
<organism evidence="8 9">
    <name type="scientific">Trematosphaeria pertusa</name>
    <dbReference type="NCBI Taxonomy" id="390896"/>
    <lineage>
        <taxon>Eukaryota</taxon>
        <taxon>Fungi</taxon>
        <taxon>Dikarya</taxon>
        <taxon>Ascomycota</taxon>
        <taxon>Pezizomycotina</taxon>
        <taxon>Dothideomycetes</taxon>
        <taxon>Pleosporomycetidae</taxon>
        <taxon>Pleosporales</taxon>
        <taxon>Massarineae</taxon>
        <taxon>Trematosphaeriaceae</taxon>
        <taxon>Trematosphaeria</taxon>
    </lineage>
</organism>
<dbReference type="Pfam" id="PF03006">
    <property type="entry name" value="HlyIII"/>
    <property type="match status" value="1"/>
</dbReference>
<gene>
    <name evidence="8" type="ORF">BU26DRAFT_155838</name>
</gene>
<feature type="transmembrane region" description="Helical" evidence="7">
    <location>
        <begin position="458"/>
        <end position="475"/>
    </location>
</feature>
<dbReference type="InterPro" id="IPR004254">
    <property type="entry name" value="AdipoR/HlyIII-related"/>
</dbReference>
<feature type="transmembrane region" description="Helical" evidence="7">
    <location>
        <begin position="291"/>
        <end position="314"/>
    </location>
</feature>
<evidence type="ECO:0000256" key="5">
    <source>
        <dbReference type="PIRSR" id="PIRSR604254-1"/>
    </source>
</evidence>
<keyword evidence="9" id="KW-1185">Reference proteome</keyword>
<feature type="transmembrane region" description="Helical" evidence="7">
    <location>
        <begin position="358"/>
        <end position="376"/>
    </location>
</feature>
<dbReference type="AlphaFoldDB" id="A0A6A6IYE1"/>
<keyword evidence="5" id="KW-0479">Metal-binding</keyword>
<dbReference type="GO" id="GO:0046872">
    <property type="term" value="F:metal ion binding"/>
    <property type="evidence" value="ECO:0007669"/>
    <property type="project" value="UniProtKB-KW"/>
</dbReference>
<keyword evidence="5" id="KW-0862">Zinc</keyword>
<reference evidence="8" key="1">
    <citation type="journal article" date="2020" name="Stud. Mycol.">
        <title>101 Dothideomycetes genomes: a test case for predicting lifestyles and emergence of pathogens.</title>
        <authorList>
            <person name="Haridas S."/>
            <person name="Albert R."/>
            <person name="Binder M."/>
            <person name="Bloem J."/>
            <person name="Labutti K."/>
            <person name="Salamov A."/>
            <person name="Andreopoulos B."/>
            <person name="Baker S."/>
            <person name="Barry K."/>
            <person name="Bills G."/>
            <person name="Bluhm B."/>
            <person name="Cannon C."/>
            <person name="Castanera R."/>
            <person name="Culley D."/>
            <person name="Daum C."/>
            <person name="Ezra D."/>
            <person name="Gonzalez J."/>
            <person name="Henrissat B."/>
            <person name="Kuo A."/>
            <person name="Liang C."/>
            <person name="Lipzen A."/>
            <person name="Lutzoni F."/>
            <person name="Magnuson J."/>
            <person name="Mondo S."/>
            <person name="Nolan M."/>
            <person name="Ohm R."/>
            <person name="Pangilinan J."/>
            <person name="Park H.-J."/>
            <person name="Ramirez L."/>
            <person name="Alfaro M."/>
            <person name="Sun H."/>
            <person name="Tritt A."/>
            <person name="Yoshinaga Y."/>
            <person name="Zwiers L.-H."/>
            <person name="Turgeon B."/>
            <person name="Goodwin S."/>
            <person name="Spatafora J."/>
            <person name="Crous P."/>
            <person name="Grigoriev I."/>
        </authorList>
    </citation>
    <scope>NUCLEOTIDE SEQUENCE</scope>
    <source>
        <strain evidence="8">CBS 122368</strain>
    </source>
</reference>
<keyword evidence="3 7" id="KW-1133">Transmembrane helix</keyword>
<sequence length="494" mass="56115">MPRAKARNGQSTSVMVSQEEPIQRSNRGYGTFTRKEHQRRHSSHQVRHQRPCVDSENFQALLGNFLTELNCRLDFLESYGTFKVDAGVEYAYSTLLAVRESCSKISDGAIEVGRRQAAVFVETLESRYHEALETKETLAEKVLEGILLMEDWVSDLETRAYAIRDAGIETAHHELERARAVVDAGLYKAHRARQSIELRIDFAVERALARAKEHGLIKFEDLPEPWQVNPHILHGYRFCEGHWACIRSIGGIHNESTNIWTHLLGLFVVLGVAFYFYPAHVNFHISTTADVFIAGLFFFAACKCLICSCIMHTMNSISHPGLLERYACVDYTGISLLVGASIMTLEYTAFYCEPASRWSYMTLTAVLGIGGVYLPWNPTFNRKDLAWVRVLFYVTLAMTSFFPFGQLAATRGLDWAQYFYAPVTKSMLVYLVGAIIYASKVPERWFPGRFDYLGTSHNIWHVAVLGGIVTHYFAMQEMFSQALMRAEMHCPVVH</sequence>
<dbReference type="OrthoDB" id="5585746at2759"/>
<dbReference type="PANTHER" id="PTHR20855:SF97">
    <property type="entry name" value="ADIPOR-LIKE RECEPTOR IZH3-RELATED"/>
    <property type="match status" value="1"/>
</dbReference>
<feature type="binding site" evidence="5">
    <location>
        <position position="461"/>
    </location>
    <ligand>
        <name>Zn(2+)</name>
        <dbReference type="ChEBI" id="CHEBI:29105"/>
    </ligand>
</feature>
<keyword evidence="2 7" id="KW-0812">Transmembrane</keyword>
<feature type="transmembrane region" description="Helical" evidence="7">
    <location>
        <begin position="334"/>
        <end position="351"/>
    </location>
</feature>
<evidence type="ECO:0000313" key="9">
    <source>
        <dbReference type="Proteomes" id="UP000800094"/>
    </source>
</evidence>
<evidence type="ECO:0000256" key="6">
    <source>
        <dbReference type="SAM" id="MobiDB-lite"/>
    </source>
</evidence>
<feature type="binding site" evidence="5">
    <location>
        <position position="457"/>
    </location>
    <ligand>
        <name>Zn(2+)</name>
        <dbReference type="ChEBI" id="CHEBI:29105"/>
    </ligand>
</feature>
<dbReference type="GO" id="GO:0006882">
    <property type="term" value="P:intracellular zinc ion homeostasis"/>
    <property type="evidence" value="ECO:0007669"/>
    <property type="project" value="TreeGrafter"/>
</dbReference>
<feature type="transmembrane region" description="Helical" evidence="7">
    <location>
        <begin position="388"/>
        <end position="407"/>
    </location>
</feature>